<dbReference type="SUPFAM" id="SSF56112">
    <property type="entry name" value="Protein kinase-like (PK-like)"/>
    <property type="match status" value="1"/>
</dbReference>
<name>A0A814PHH5_9BILA</name>
<evidence type="ECO:0000256" key="10">
    <source>
        <dbReference type="PROSITE-ProRule" id="PRU10141"/>
    </source>
</evidence>
<dbReference type="InterPro" id="IPR011009">
    <property type="entry name" value="Kinase-like_dom_sf"/>
</dbReference>
<evidence type="ECO:0000256" key="7">
    <source>
        <dbReference type="ARBA" id="ARBA00022840"/>
    </source>
</evidence>
<comment type="caution">
    <text evidence="12">The sequence shown here is derived from an EMBL/GenBank/DDBJ whole genome shotgun (WGS) entry which is preliminary data.</text>
</comment>
<dbReference type="Proteomes" id="UP000663829">
    <property type="component" value="Unassembled WGS sequence"/>
</dbReference>
<keyword evidence="6" id="KW-0418">Kinase</keyword>
<keyword evidence="4" id="KW-0808">Transferase</keyword>
<dbReference type="EMBL" id="CAJNOQ010005585">
    <property type="protein sequence ID" value="CAF1104107.1"/>
    <property type="molecule type" value="Genomic_DNA"/>
</dbReference>
<keyword evidence="3" id="KW-0723">Serine/threonine-protein kinase</keyword>
<keyword evidence="7 10" id="KW-0067">ATP-binding</keyword>
<dbReference type="GO" id="GO:0004674">
    <property type="term" value="F:protein serine/threonine kinase activity"/>
    <property type="evidence" value="ECO:0007669"/>
    <property type="project" value="UniProtKB-KW"/>
</dbReference>
<dbReference type="PANTHER" id="PTHR44899">
    <property type="entry name" value="CAMK FAMILY PROTEIN KINASE"/>
    <property type="match status" value="1"/>
</dbReference>
<dbReference type="SMART" id="SM00220">
    <property type="entry name" value="S_TKc"/>
    <property type="match status" value="1"/>
</dbReference>
<keyword evidence="5 10" id="KW-0547">Nucleotide-binding</keyword>
<evidence type="ECO:0000259" key="11">
    <source>
        <dbReference type="PROSITE" id="PS50011"/>
    </source>
</evidence>
<protein>
    <recommendedName>
        <fullName evidence="2">non-specific serine/threonine protein kinase</fullName>
        <ecNumber evidence="2">2.7.11.1</ecNumber>
    </recommendedName>
</protein>
<evidence type="ECO:0000313" key="13">
    <source>
        <dbReference type="EMBL" id="CAF1346086.1"/>
    </source>
</evidence>
<dbReference type="InterPro" id="IPR000719">
    <property type="entry name" value="Prot_kinase_dom"/>
</dbReference>
<dbReference type="Proteomes" id="UP000677228">
    <property type="component" value="Unassembled WGS sequence"/>
</dbReference>
<proteinExistence type="inferred from homology"/>
<evidence type="ECO:0000256" key="1">
    <source>
        <dbReference type="ARBA" id="ARBA00010886"/>
    </source>
</evidence>
<dbReference type="InterPro" id="IPR051131">
    <property type="entry name" value="NEK_Ser/Thr_kinase_NIMA"/>
</dbReference>
<evidence type="ECO:0000256" key="2">
    <source>
        <dbReference type="ARBA" id="ARBA00012513"/>
    </source>
</evidence>
<gene>
    <name evidence="12" type="ORF">GPM918_LOCUS18898</name>
    <name evidence="13" type="ORF">OVA965_LOCUS30572</name>
    <name evidence="14" type="ORF">SRO942_LOCUS18895</name>
    <name evidence="15" type="ORF">TMI583_LOCUS31375</name>
</gene>
<comment type="similarity">
    <text evidence="1">Belongs to the protein kinase superfamily. NEK Ser/Thr protein kinase family. NIMA subfamily.</text>
</comment>
<feature type="binding site" evidence="10">
    <location>
        <position position="33"/>
    </location>
    <ligand>
        <name>ATP</name>
        <dbReference type="ChEBI" id="CHEBI:30616"/>
    </ligand>
</feature>
<dbReference type="AlphaFoldDB" id="A0A814PHH5"/>
<comment type="catalytic activity">
    <reaction evidence="9">
        <text>L-seryl-[protein] + ATP = O-phospho-L-seryl-[protein] + ADP + H(+)</text>
        <dbReference type="Rhea" id="RHEA:17989"/>
        <dbReference type="Rhea" id="RHEA-COMP:9863"/>
        <dbReference type="Rhea" id="RHEA-COMP:11604"/>
        <dbReference type="ChEBI" id="CHEBI:15378"/>
        <dbReference type="ChEBI" id="CHEBI:29999"/>
        <dbReference type="ChEBI" id="CHEBI:30616"/>
        <dbReference type="ChEBI" id="CHEBI:83421"/>
        <dbReference type="ChEBI" id="CHEBI:456216"/>
        <dbReference type="EC" id="2.7.11.1"/>
    </reaction>
</comment>
<sequence>MDKYEMLQQIGKGTYGEVFLALHKFKNQQVAIKQLDLRQKSQKDVQSATLEAQLLAEFTHTNIVSYVDSFFANGFLNIVMEHCENGTLDKKLNECKHYQHRLSEEQIGEWFAQLCQALEVRTEHERIEH</sequence>
<evidence type="ECO:0000256" key="4">
    <source>
        <dbReference type="ARBA" id="ARBA00022679"/>
    </source>
</evidence>
<evidence type="ECO:0000256" key="3">
    <source>
        <dbReference type="ARBA" id="ARBA00022527"/>
    </source>
</evidence>
<keyword evidence="16" id="KW-1185">Reference proteome</keyword>
<evidence type="ECO:0000256" key="9">
    <source>
        <dbReference type="ARBA" id="ARBA00048679"/>
    </source>
</evidence>
<organism evidence="12 16">
    <name type="scientific">Didymodactylos carnosus</name>
    <dbReference type="NCBI Taxonomy" id="1234261"/>
    <lineage>
        <taxon>Eukaryota</taxon>
        <taxon>Metazoa</taxon>
        <taxon>Spiralia</taxon>
        <taxon>Gnathifera</taxon>
        <taxon>Rotifera</taxon>
        <taxon>Eurotatoria</taxon>
        <taxon>Bdelloidea</taxon>
        <taxon>Philodinida</taxon>
        <taxon>Philodinidae</taxon>
        <taxon>Didymodactylos</taxon>
    </lineage>
</organism>
<evidence type="ECO:0000313" key="16">
    <source>
        <dbReference type="Proteomes" id="UP000663829"/>
    </source>
</evidence>
<dbReference type="Proteomes" id="UP000681722">
    <property type="component" value="Unassembled WGS sequence"/>
</dbReference>
<evidence type="ECO:0000313" key="12">
    <source>
        <dbReference type="EMBL" id="CAF1104107.1"/>
    </source>
</evidence>
<dbReference type="PROSITE" id="PS50011">
    <property type="entry name" value="PROTEIN_KINASE_DOM"/>
    <property type="match status" value="1"/>
</dbReference>
<evidence type="ECO:0000256" key="8">
    <source>
        <dbReference type="ARBA" id="ARBA00047899"/>
    </source>
</evidence>
<comment type="catalytic activity">
    <reaction evidence="8">
        <text>L-threonyl-[protein] + ATP = O-phospho-L-threonyl-[protein] + ADP + H(+)</text>
        <dbReference type="Rhea" id="RHEA:46608"/>
        <dbReference type="Rhea" id="RHEA-COMP:11060"/>
        <dbReference type="Rhea" id="RHEA-COMP:11605"/>
        <dbReference type="ChEBI" id="CHEBI:15378"/>
        <dbReference type="ChEBI" id="CHEBI:30013"/>
        <dbReference type="ChEBI" id="CHEBI:30616"/>
        <dbReference type="ChEBI" id="CHEBI:61977"/>
        <dbReference type="ChEBI" id="CHEBI:456216"/>
        <dbReference type="EC" id="2.7.11.1"/>
    </reaction>
</comment>
<dbReference type="InterPro" id="IPR017441">
    <property type="entry name" value="Protein_kinase_ATP_BS"/>
</dbReference>
<dbReference type="EC" id="2.7.11.1" evidence="2"/>
<dbReference type="GO" id="GO:0005524">
    <property type="term" value="F:ATP binding"/>
    <property type="evidence" value="ECO:0007669"/>
    <property type="project" value="UniProtKB-UniRule"/>
</dbReference>
<dbReference type="Proteomes" id="UP000682733">
    <property type="component" value="Unassembled WGS sequence"/>
</dbReference>
<dbReference type="Pfam" id="PF00069">
    <property type="entry name" value="Pkinase"/>
    <property type="match status" value="1"/>
</dbReference>
<evidence type="ECO:0000256" key="6">
    <source>
        <dbReference type="ARBA" id="ARBA00022777"/>
    </source>
</evidence>
<dbReference type="FunFam" id="3.30.200.20:FF:000097">
    <property type="entry name" value="Probable serine/threonine-protein kinase nek1"/>
    <property type="match status" value="1"/>
</dbReference>
<evidence type="ECO:0000256" key="5">
    <source>
        <dbReference type="ARBA" id="ARBA00022741"/>
    </source>
</evidence>
<dbReference type="OrthoDB" id="248923at2759"/>
<dbReference type="PROSITE" id="PS00107">
    <property type="entry name" value="PROTEIN_KINASE_ATP"/>
    <property type="match status" value="1"/>
</dbReference>
<dbReference type="EMBL" id="CAJOBC010005585">
    <property type="protein sequence ID" value="CAF3868836.1"/>
    <property type="molecule type" value="Genomic_DNA"/>
</dbReference>
<accession>A0A814PHH5</accession>
<feature type="domain" description="Protein kinase" evidence="11">
    <location>
        <begin position="4"/>
        <end position="129"/>
    </location>
</feature>
<dbReference type="EMBL" id="CAJNOK010022310">
    <property type="protein sequence ID" value="CAF1346086.1"/>
    <property type="molecule type" value="Genomic_DNA"/>
</dbReference>
<evidence type="ECO:0000313" key="15">
    <source>
        <dbReference type="EMBL" id="CAF4156973.1"/>
    </source>
</evidence>
<dbReference type="PANTHER" id="PTHR44899:SF7">
    <property type="entry name" value="NIMA-RELATED KINASE"/>
    <property type="match status" value="1"/>
</dbReference>
<evidence type="ECO:0000313" key="14">
    <source>
        <dbReference type="EMBL" id="CAF3868836.1"/>
    </source>
</evidence>
<dbReference type="EMBL" id="CAJOBA010043940">
    <property type="protein sequence ID" value="CAF4156973.1"/>
    <property type="molecule type" value="Genomic_DNA"/>
</dbReference>
<dbReference type="Gene3D" id="1.10.510.10">
    <property type="entry name" value="Transferase(Phosphotransferase) domain 1"/>
    <property type="match status" value="1"/>
</dbReference>
<reference evidence="12" key="1">
    <citation type="submission" date="2021-02" db="EMBL/GenBank/DDBJ databases">
        <authorList>
            <person name="Nowell W R."/>
        </authorList>
    </citation>
    <scope>NUCLEOTIDE SEQUENCE</scope>
</reference>